<evidence type="ECO:0000313" key="3">
    <source>
        <dbReference type="Proteomes" id="UP000260025"/>
    </source>
</evidence>
<keyword evidence="1" id="KW-1133">Transmembrane helix</keyword>
<accession>A0A3E2V4C7</accession>
<dbReference type="Proteomes" id="UP000260025">
    <property type="component" value="Unassembled WGS sequence"/>
</dbReference>
<dbReference type="EMBL" id="QVEV01000131">
    <property type="protein sequence ID" value="RGC05397.1"/>
    <property type="molecule type" value="Genomic_DNA"/>
</dbReference>
<reference evidence="2 3" key="1">
    <citation type="submission" date="2018-08" db="EMBL/GenBank/DDBJ databases">
        <title>A genome reference for cultivated species of the human gut microbiota.</title>
        <authorList>
            <person name="Zou Y."/>
            <person name="Xue W."/>
            <person name="Luo G."/>
        </authorList>
    </citation>
    <scope>NUCLEOTIDE SEQUENCE [LARGE SCALE GENOMIC DNA]</scope>
    <source>
        <strain evidence="2 3">OF01-2LB</strain>
    </source>
</reference>
<name>A0A3E2V4C7_CLOIN</name>
<dbReference type="OrthoDB" id="9812723at2"/>
<dbReference type="AlphaFoldDB" id="A0A3E2V4C7"/>
<comment type="caution">
    <text evidence="2">The sequence shown here is derived from an EMBL/GenBank/DDBJ whole genome shotgun (WGS) entry which is preliminary data.</text>
</comment>
<evidence type="ECO:0000313" key="2">
    <source>
        <dbReference type="EMBL" id="RGC05397.1"/>
    </source>
</evidence>
<feature type="transmembrane region" description="Helical" evidence="1">
    <location>
        <begin position="12"/>
        <end position="29"/>
    </location>
</feature>
<keyword evidence="1" id="KW-0812">Transmembrane</keyword>
<feature type="transmembrane region" description="Helical" evidence="1">
    <location>
        <begin position="50"/>
        <end position="75"/>
    </location>
</feature>
<evidence type="ECO:0000256" key="1">
    <source>
        <dbReference type="SAM" id="Phobius"/>
    </source>
</evidence>
<dbReference type="RefSeq" id="WP_021420989.1">
    <property type="nucleotide sequence ID" value="NZ_CACRTE010000020.1"/>
</dbReference>
<proteinExistence type="predicted"/>
<keyword evidence="1" id="KW-0472">Membrane</keyword>
<protein>
    <submittedName>
        <fullName evidence="2">Uncharacterized protein</fullName>
    </submittedName>
</protein>
<organism evidence="2 3">
    <name type="scientific">Clostridium innocuum</name>
    <dbReference type="NCBI Taxonomy" id="1522"/>
    <lineage>
        <taxon>Bacteria</taxon>
        <taxon>Bacillati</taxon>
        <taxon>Bacillota</taxon>
        <taxon>Clostridia</taxon>
        <taxon>Eubacteriales</taxon>
        <taxon>Clostridiaceae</taxon>
        <taxon>Clostridium</taxon>
    </lineage>
</organism>
<sequence length="97" mass="11105">MDFTKLEGFKVIYYLVLLIIFVALMVFLLRSAKESLRRTGGKWQSVIDEVVIGFIVLIAFTIIAQIEPSSIISFLTKPLTWIWDLVLKALRFVGVKI</sequence>
<gene>
    <name evidence="2" type="ORF">DXA38_22980</name>
</gene>